<reference evidence="1 2" key="1">
    <citation type="submission" date="2017-05" db="EMBL/GenBank/DDBJ databases">
        <authorList>
            <person name="Varghese N."/>
            <person name="Submissions S."/>
        </authorList>
    </citation>
    <scope>NUCLEOTIDE SEQUENCE [LARGE SCALE GENOMIC DNA]</scope>
    <source>
        <strain evidence="1 2">DSM 26001</strain>
    </source>
</reference>
<proteinExistence type="predicted"/>
<dbReference type="PROSITE" id="PS51257">
    <property type="entry name" value="PROKAR_LIPOPROTEIN"/>
    <property type="match status" value="1"/>
</dbReference>
<protein>
    <recommendedName>
        <fullName evidence="3">Lipoprotein</fullName>
    </recommendedName>
</protein>
<sequence>MRRSGVSVGAGVGVGVCVLLAGCSPGHDSTSYFPLAPGARWTYSVQTDADGAASRQQQTISVLDERRYDGKPLFIRRSETPGNIGIEYWLRAQPDGIVRIAQRMDLEEFAALDPAPRTVLKLPLAVGASWRAPTVPYTVMRKNEYPREVKYGRGMPMTYTVEALDEKLTVPAGSFAHCARVVGRAEMTLFTDPVRGFNKVPVTTTEWYCRGVGLVKLERLEKLATPFYSGGSVLMELVEYRMP</sequence>
<dbReference type="Proteomes" id="UP001158049">
    <property type="component" value="Unassembled WGS sequence"/>
</dbReference>
<dbReference type="EMBL" id="FXUL01000019">
    <property type="protein sequence ID" value="SMP73506.1"/>
    <property type="molecule type" value="Genomic_DNA"/>
</dbReference>
<organism evidence="1 2">
    <name type="scientific">Noviherbaspirillum suwonense</name>
    <dbReference type="NCBI Taxonomy" id="1224511"/>
    <lineage>
        <taxon>Bacteria</taxon>
        <taxon>Pseudomonadati</taxon>
        <taxon>Pseudomonadota</taxon>
        <taxon>Betaproteobacteria</taxon>
        <taxon>Burkholderiales</taxon>
        <taxon>Oxalobacteraceae</taxon>
        <taxon>Noviherbaspirillum</taxon>
    </lineage>
</organism>
<keyword evidence="2" id="KW-1185">Reference proteome</keyword>
<comment type="caution">
    <text evidence="1">The sequence shown here is derived from an EMBL/GenBank/DDBJ whole genome shotgun (WGS) entry which is preliminary data.</text>
</comment>
<dbReference type="Gene3D" id="2.40.360.20">
    <property type="match status" value="1"/>
</dbReference>
<evidence type="ECO:0008006" key="3">
    <source>
        <dbReference type="Google" id="ProtNLM"/>
    </source>
</evidence>
<evidence type="ECO:0000313" key="2">
    <source>
        <dbReference type="Proteomes" id="UP001158049"/>
    </source>
</evidence>
<gene>
    <name evidence="1" type="ORF">SAMN06295970_11996</name>
</gene>
<dbReference type="RefSeq" id="WP_283444287.1">
    <property type="nucleotide sequence ID" value="NZ_FXUL01000019.1"/>
</dbReference>
<evidence type="ECO:0000313" key="1">
    <source>
        <dbReference type="EMBL" id="SMP73506.1"/>
    </source>
</evidence>
<name>A0ABY1QK20_9BURK</name>
<accession>A0ABY1QK20</accession>